<dbReference type="EMBL" id="LLXH01000045">
    <property type="protein sequence ID" value="PKC74661.1"/>
    <property type="molecule type" value="Genomic_DNA"/>
</dbReference>
<sequence length="78" mass="8806">MVTHHSATSKQKSKAHFQALKALQKSKMCQLEGGIIRKVSKMLLDGIAYKILVPPGHLSLEWTLTTELQKDNYNLDQD</sequence>
<reference evidence="1 2" key="1">
    <citation type="submission" date="2017-10" db="EMBL/GenBank/DDBJ databases">
        <title>Extensive intraspecific genome diversity in a model arbuscular mycorrhizal fungus.</title>
        <authorList>
            <person name="Chen E.C.H."/>
            <person name="Morin E."/>
            <person name="Baudet D."/>
            <person name="Noel J."/>
            <person name="Ndikumana S."/>
            <person name="Charron P."/>
            <person name="St-Onge C."/>
            <person name="Giorgi J."/>
            <person name="Grigoriev I.V."/>
            <person name="Roux C."/>
            <person name="Martin F.M."/>
            <person name="Corradi N."/>
        </authorList>
    </citation>
    <scope>NUCLEOTIDE SEQUENCE [LARGE SCALE GENOMIC DNA]</scope>
    <source>
        <strain evidence="1 2">A1</strain>
    </source>
</reference>
<comment type="caution">
    <text evidence="1">The sequence shown here is derived from an EMBL/GenBank/DDBJ whole genome shotgun (WGS) entry which is preliminary data.</text>
</comment>
<gene>
    <name evidence="1" type="ORF">RhiirA1_449738</name>
</gene>
<dbReference type="Proteomes" id="UP000232688">
    <property type="component" value="Unassembled WGS sequence"/>
</dbReference>
<accession>A0A2N0SGI3</accession>
<dbReference type="AlphaFoldDB" id="A0A2N0SGI3"/>
<dbReference type="VEuPathDB" id="FungiDB:RhiirA1_449738"/>
<evidence type="ECO:0000313" key="1">
    <source>
        <dbReference type="EMBL" id="PKC74661.1"/>
    </source>
</evidence>
<organism evidence="1 2">
    <name type="scientific">Rhizophagus irregularis</name>
    <dbReference type="NCBI Taxonomy" id="588596"/>
    <lineage>
        <taxon>Eukaryota</taxon>
        <taxon>Fungi</taxon>
        <taxon>Fungi incertae sedis</taxon>
        <taxon>Mucoromycota</taxon>
        <taxon>Glomeromycotina</taxon>
        <taxon>Glomeromycetes</taxon>
        <taxon>Glomerales</taxon>
        <taxon>Glomeraceae</taxon>
        <taxon>Rhizophagus</taxon>
    </lineage>
</organism>
<evidence type="ECO:0000313" key="2">
    <source>
        <dbReference type="Proteomes" id="UP000232688"/>
    </source>
</evidence>
<proteinExistence type="predicted"/>
<reference evidence="1 2" key="2">
    <citation type="submission" date="2017-10" db="EMBL/GenBank/DDBJ databases">
        <title>Genome analyses suggest a sexual origin of heterokaryosis in a supposedly ancient asexual fungus.</title>
        <authorList>
            <person name="Corradi N."/>
            <person name="Sedzielewska K."/>
            <person name="Noel J."/>
            <person name="Charron P."/>
            <person name="Farinelli L."/>
            <person name="Marton T."/>
            <person name="Kruger M."/>
            <person name="Pelin A."/>
            <person name="Brachmann A."/>
            <person name="Corradi N."/>
        </authorList>
    </citation>
    <scope>NUCLEOTIDE SEQUENCE [LARGE SCALE GENOMIC DNA]</scope>
    <source>
        <strain evidence="1 2">A1</strain>
    </source>
</reference>
<name>A0A2N0SGI3_9GLOM</name>
<protein>
    <submittedName>
        <fullName evidence="1">Uncharacterized protein</fullName>
    </submittedName>
</protein>